<dbReference type="NCBIfam" id="TIGR00756">
    <property type="entry name" value="PPR"/>
    <property type="match status" value="2"/>
</dbReference>
<evidence type="ECO:0008006" key="5">
    <source>
        <dbReference type="Google" id="ProtNLM"/>
    </source>
</evidence>
<keyword evidence="4" id="KW-1185">Reference proteome</keyword>
<dbReference type="PANTHER" id="PTHR47926">
    <property type="entry name" value="PENTATRICOPEPTIDE REPEAT-CONTAINING PROTEIN"/>
    <property type="match status" value="1"/>
</dbReference>
<dbReference type="Gene3D" id="1.25.40.10">
    <property type="entry name" value="Tetratricopeptide repeat domain"/>
    <property type="match status" value="1"/>
</dbReference>
<dbReference type="PANTHER" id="PTHR47926:SF347">
    <property type="entry name" value="PENTATRICOPEPTIDE REPEAT-CONTAINING PROTEIN"/>
    <property type="match status" value="1"/>
</dbReference>
<protein>
    <recommendedName>
        <fullName evidence="5">Pentatricopeptide repeat-containing protein</fullName>
    </recommendedName>
</protein>
<sequence>MQHEGVKPVPVTFIGVLNTCDSVAALEEDRRVHEQIIEIGCESDIFVSNSLMDMYAKCGSMEDAWRVFNQMPTHDVVSWSSLILGHVKCGQGLKGLELFQQMQCEGVEPNSATFMGVLNVCASLAAFEEGIHIHSQIIKCGLDSDFLCLIALLTCMPNVGA</sequence>
<dbReference type="InterPro" id="IPR046960">
    <property type="entry name" value="PPR_At4g14850-like_plant"/>
</dbReference>
<evidence type="ECO:0000313" key="4">
    <source>
        <dbReference type="Proteomes" id="UP001497444"/>
    </source>
</evidence>
<dbReference type="Pfam" id="PF13041">
    <property type="entry name" value="PPR_2"/>
    <property type="match status" value="1"/>
</dbReference>
<gene>
    <name evidence="3" type="ORF">CSSPJE1EN1_LOCUS5111</name>
</gene>
<dbReference type="Proteomes" id="UP001497444">
    <property type="component" value="Chromosome 12"/>
</dbReference>
<evidence type="ECO:0000256" key="2">
    <source>
        <dbReference type="PROSITE-ProRule" id="PRU00708"/>
    </source>
</evidence>
<dbReference type="InterPro" id="IPR002885">
    <property type="entry name" value="PPR_rpt"/>
</dbReference>
<feature type="repeat" description="PPR" evidence="2">
    <location>
        <begin position="44"/>
        <end position="74"/>
    </location>
</feature>
<evidence type="ECO:0000313" key="3">
    <source>
        <dbReference type="EMBL" id="CAK9259633.1"/>
    </source>
</evidence>
<feature type="repeat" description="PPR" evidence="2">
    <location>
        <begin position="75"/>
        <end position="109"/>
    </location>
</feature>
<dbReference type="Pfam" id="PF01535">
    <property type="entry name" value="PPR"/>
    <property type="match status" value="1"/>
</dbReference>
<dbReference type="EMBL" id="OZ020107">
    <property type="protein sequence ID" value="CAK9259633.1"/>
    <property type="molecule type" value="Genomic_DNA"/>
</dbReference>
<dbReference type="PROSITE" id="PS51375">
    <property type="entry name" value="PPR"/>
    <property type="match status" value="2"/>
</dbReference>
<accession>A0ABP0W0Z5</accession>
<proteinExistence type="predicted"/>
<name>A0ABP0W0Z5_9BRYO</name>
<organism evidence="3 4">
    <name type="scientific">Sphagnum jensenii</name>
    <dbReference type="NCBI Taxonomy" id="128206"/>
    <lineage>
        <taxon>Eukaryota</taxon>
        <taxon>Viridiplantae</taxon>
        <taxon>Streptophyta</taxon>
        <taxon>Embryophyta</taxon>
        <taxon>Bryophyta</taxon>
        <taxon>Sphagnophytina</taxon>
        <taxon>Sphagnopsida</taxon>
        <taxon>Sphagnales</taxon>
        <taxon>Sphagnaceae</taxon>
        <taxon>Sphagnum</taxon>
    </lineage>
</organism>
<dbReference type="InterPro" id="IPR011990">
    <property type="entry name" value="TPR-like_helical_dom_sf"/>
</dbReference>
<keyword evidence="1" id="KW-0677">Repeat</keyword>
<reference evidence="3" key="1">
    <citation type="submission" date="2024-02" db="EMBL/GenBank/DDBJ databases">
        <authorList>
            <consortium name="ELIXIR-Norway"/>
            <consortium name="Elixir Norway"/>
        </authorList>
    </citation>
    <scope>NUCLEOTIDE SEQUENCE</scope>
</reference>
<evidence type="ECO:0000256" key="1">
    <source>
        <dbReference type="ARBA" id="ARBA00022737"/>
    </source>
</evidence>